<dbReference type="HOGENOM" id="CLU_001975_3_0_3"/>
<dbReference type="PRINTS" id="PR00397">
    <property type="entry name" value="SIROHAEM"/>
</dbReference>
<comment type="cofactor">
    <cofactor evidence="2">
        <name>[4Fe-4S] cluster</name>
        <dbReference type="ChEBI" id="CHEBI:49883"/>
    </cofactor>
</comment>
<dbReference type="PANTHER" id="PTHR11493:SF47">
    <property type="entry name" value="SULFITE REDUCTASE [NADPH] SUBUNIT BETA"/>
    <property type="match status" value="1"/>
</dbReference>
<dbReference type="InterPro" id="IPR011787">
    <property type="entry name" value="SiR_ferredoxin-dep"/>
</dbReference>
<dbReference type="Proteomes" id="UP000008206">
    <property type="component" value="Chromosome"/>
</dbReference>
<evidence type="ECO:0000256" key="8">
    <source>
        <dbReference type="ARBA" id="ARBA00022617"/>
    </source>
</evidence>
<feature type="domain" description="Nitrite/sulphite reductase 4Fe-4S" evidence="16">
    <location>
        <begin position="445"/>
        <end position="581"/>
    </location>
</feature>
<evidence type="ECO:0000256" key="1">
    <source>
        <dbReference type="ARBA" id="ARBA00001929"/>
    </source>
</evidence>
<evidence type="ECO:0000256" key="15">
    <source>
        <dbReference type="ARBA" id="ARBA00067673"/>
    </source>
</evidence>
<gene>
    <name evidence="18" type="ordered locus">Cyan7822_0157</name>
</gene>
<dbReference type="OrthoDB" id="9803707at2"/>
<dbReference type="InterPro" id="IPR045854">
    <property type="entry name" value="NO2/SO3_Rdtase_4Fe4S_sf"/>
</dbReference>
<evidence type="ECO:0000256" key="14">
    <source>
        <dbReference type="ARBA" id="ARBA00049518"/>
    </source>
</evidence>
<evidence type="ECO:0000313" key="19">
    <source>
        <dbReference type="Proteomes" id="UP000008206"/>
    </source>
</evidence>
<dbReference type="KEGG" id="cyj:Cyan7822_0157"/>
<accession>E0UIL4</accession>
<dbReference type="SUPFAM" id="SSF56014">
    <property type="entry name" value="Nitrite and sulphite reductase 4Fe-4S domain-like"/>
    <property type="match status" value="2"/>
</dbReference>
<name>E0UIL4_GLOV7</name>
<dbReference type="EC" id="1.8.7.1" evidence="6"/>
<keyword evidence="7" id="KW-0004">4Fe-4S</keyword>
<dbReference type="GO" id="GO:0050311">
    <property type="term" value="F:sulfite reductase (ferredoxin) activity"/>
    <property type="evidence" value="ECO:0007669"/>
    <property type="project" value="UniProtKB-EC"/>
</dbReference>
<dbReference type="GO" id="GO:0046872">
    <property type="term" value="F:metal ion binding"/>
    <property type="evidence" value="ECO:0007669"/>
    <property type="project" value="UniProtKB-KW"/>
</dbReference>
<evidence type="ECO:0000259" key="16">
    <source>
        <dbReference type="Pfam" id="PF01077"/>
    </source>
</evidence>
<dbReference type="GO" id="GO:0016002">
    <property type="term" value="F:sulfite reductase activity"/>
    <property type="evidence" value="ECO:0007669"/>
    <property type="project" value="TreeGrafter"/>
</dbReference>
<dbReference type="GO" id="GO:0020037">
    <property type="term" value="F:heme binding"/>
    <property type="evidence" value="ECO:0007669"/>
    <property type="project" value="InterPro"/>
</dbReference>
<keyword evidence="13" id="KW-0411">Iron-sulfur</keyword>
<feature type="domain" description="Nitrite/Sulfite reductase ferredoxin-like" evidence="17">
    <location>
        <begin position="365"/>
        <end position="431"/>
    </location>
</feature>
<dbReference type="NCBIfam" id="TIGR02042">
    <property type="entry name" value="sir"/>
    <property type="match status" value="1"/>
</dbReference>
<dbReference type="InterPro" id="IPR005117">
    <property type="entry name" value="NiRdtase/SiRdtase_haem-b_fer"/>
</dbReference>
<dbReference type="SUPFAM" id="SSF55124">
    <property type="entry name" value="Nitrite/Sulfite reductase N-terminal domain-like"/>
    <property type="match status" value="2"/>
</dbReference>
<dbReference type="InterPro" id="IPR036136">
    <property type="entry name" value="Nit/Sulf_reduc_fer-like_dom_sf"/>
</dbReference>
<keyword evidence="8" id="KW-0349">Heme</keyword>
<evidence type="ECO:0000256" key="13">
    <source>
        <dbReference type="ARBA" id="ARBA00023014"/>
    </source>
</evidence>
<dbReference type="InterPro" id="IPR006067">
    <property type="entry name" value="NO2/SO3_Rdtase_4Fe4S_dom"/>
</dbReference>
<comment type="catalytic activity">
    <reaction evidence="14">
        <text>hydrogen sulfide + 6 oxidized [2Fe-2S]-[ferredoxin] + 3 H2O = sulfite + 6 reduced [2Fe-2S]-[ferredoxin] + 7 H(+)</text>
        <dbReference type="Rhea" id="RHEA:23132"/>
        <dbReference type="Rhea" id="RHEA-COMP:10000"/>
        <dbReference type="Rhea" id="RHEA-COMP:10001"/>
        <dbReference type="ChEBI" id="CHEBI:15377"/>
        <dbReference type="ChEBI" id="CHEBI:15378"/>
        <dbReference type="ChEBI" id="CHEBI:17359"/>
        <dbReference type="ChEBI" id="CHEBI:29919"/>
        <dbReference type="ChEBI" id="CHEBI:33737"/>
        <dbReference type="ChEBI" id="CHEBI:33738"/>
        <dbReference type="EC" id="1.8.7.1"/>
    </reaction>
</comment>
<evidence type="ECO:0000256" key="12">
    <source>
        <dbReference type="ARBA" id="ARBA00023004"/>
    </source>
</evidence>
<dbReference type="RefSeq" id="WP_013320318.1">
    <property type="nucleotide sequence ID" value="NC_014501.1"/>
</dbReference>
<dbReference type="eggNOG" id="COG0155">
    <property type="taxonomic scope" value="Bacteria"/>
</dbReference>
<dbReference type="FunFam" id="3.30.413.10:FF:000014">
    <property type="entry name" value="Sulfite reductase [ferredoxin], chloroplastic"/>
    <property type="match status" value="1"/>
</dbReference>
<dbReference type="STRING" id="497965.Cyan7822_0157"/>
<sequence>MVKTPIPSTGKLSKVEGLKEKSNYLREPLATEVLEDTTHFSNDAVQLLKYHGSYQQDNRDNRAKGQEKDYQMMLRTRNPGGFIPAQLYLTLDRLSDEYGNKTLRVTTRQGFQLHGVLKKNLKAAISAIVKNMGSTLGACGDLNRNVMAPPAPFKNRPEYLYAWEYANKIADLLKPQTGAYYEIWLDGEKVISAEVAPEVKAARQNNHNGTIFVDKEEPIYGEHYMPRKFKCAVTVPGDNCLDIYTNDVGLVVMTNESGDLEGFNILAGGGLGRTHNKEETFPRMADPIGYVDKDDIYELMKAIVATQRDYGDRTDRRHARMKYLVEDWGVEKFRAKVEEYFGKSIQPFKPLPDWKYQDFLGWCEQGDGKLFLGISVENGRVKDEGSFQLKTALKKVVEQFDLPMRLTPNHNIILYEIDPAHQEAINSILHEHGIITNPEEIDPLIRYSMACPAFPTCGLAITESERALPGIIDRIRTLLEQLGMADEQFVIRMTGCPNGCARPYMAELGFVGSNPGTYQIWLGGDPNQTVLAQTYIDKLPFDQIETFLEPIFVYFKENKTSGESFGTFCRRVGFDALREFSESYQLGSYQKMNKKTTKPRRVRKNQNRVSVPDDMFIRLKQASQDEGRPMNQIVTEALEAYLSGKS</sequence>
<comment type="function">
    <text evidence="3">Catalyzes the reduction of sulfite to sulfide, a step in the biosynthesis of sulfur-containing amino acids and cofactors.</text>
</comment>
<dbReference type="AlphaFoldDB" id="E0UIL4"/>
<dbReference type="PANTHER" id="PTHR11493">
    <property type="entry name" value="SULFITE REDUCTASE [NADPH] SUBUNIT BETA-RELATED"/>
    <property type="match status" value="1"/>
</dbReference>
<reference evidence="19" key="1">
    <citation type="journal article" date="2011" name="MBio">
        <title>Novel metabolic attributes of the genus Cyanothece, comprising a group of unicellular nitrogen-fixing Cyanobacteria.</title>
        <authorList>
            <person name="Bandyopadhyay A."/>
            <person name="Elvitigala T."/>
            <person name="Welsh E."/>
            <person name="Stockel J."/>
            <person name="Liberton M."/>
            <person name="Min H."/>
            <person name="Sherman L.A."/>
            <person name="Pakrasi H.B."/>
        </authorList>
    </citation>
    <scope>NUCLEOTIDE SEQUENCE [LARGE SCALE GENOMIC DNA]</scope>
    <source>
        <strain evidence="19">PCC 7822</strain>
    </source>
</reference>
<dbReference type="InterPro" id="IPR006066">
    <property type="entry name" value="NO2/SO3_Rdtase_FeS/sirohaem_BS"/>
</dbReference>
<dbReference type="EMBL" id="CP002198">
    <property type="protein sequence ID" value="ADN12208.1"/>
    <property type="molecule type" value="Genomic_DNA"/>
</dbReference>
<keyword evidence="10" id="KW-0883">Thioether bond</keyword>
<keyword evidence="12" id="KW-0408">Iron</keyword>
<dbReference type="NCBIfam" id="NF010029">
    <property type="entry name" value="PRK13504.1"/>
    <property type="match status" value="1"/>
</dbReference>
<evidence type="ECO:0000256" key="7">
    <source>
        <dbReference type="ARBA" id="ARBA00022485"/>
    </source>
</evidence>
<dbReference type="PROSITE" id="PS00365">
    <property type="entry name" value="NIR_SIR"/>
    <property type="match status" value="1"/>
</dbReference>
<dbReference type="GO" id="GO:0000103">
    <property type="term" value="P:sulfate assimilation"/>
    <property type="evidence" value="ECO:0007669"/>
    <property type="project" value="TreeGrafter"/>
</dbReference>
<evidence type="ECO:0000256" key="6">
    <source>
        <dbReference type="ARBA" id="ARBA00012353"/>
    </source>
</evidence>
<comment type="subunit">
    <text evidence="5">Monomer.</text>
</comment>
<evidence type="ECO:0000256" key="11">
    <source>
        <dbReference type="ARBA" id="ARBA00023002"/>
    </source>
</evidence>
<protein>
    <recommendedName>
        <fullName evidence="15">Sulfite reductase [ferredoxin]</fullName>
        <ecNumber evidence="6">1.8.7.1</ecNumber>
    </recommendedName>
</protein>
<keyword evidence="19" id="KW-1185">Reference proteome</keyword>
<dbReference type="FunFam" id="3.30.413.10:FF:000008">
    <property type="entry name" value="Sulfite reductase [ferredoxin], chloroplastic"/>
    <property type="match status" value="1"/>
</dbReference>
<evidence type="ECO:0000256" key="5">
    <source>
        <dbReference type="ARBA" id="ARBA00011245"/>
    </source>
</evidence>
<dbReference type="GO" id="GO:0051539">
    <property type="term" value="F:4 iron, 4 sulfur cluster binding"/>
    <property type="evidence" value="ECO:0007669"/>
    <property type="project" value="UniProtKB-KW"/>
</dbReference>
<evidence type="ECO:0000259" key="17">
    <source>
        <dbReference type="Pfam" id="PF03460"/>
    </source>
</evidence>
<evidence type="ECO:0000256" key="3">
    <source>
        <dbReference type="ARBA" id="ARBA00003247"/>
    </source>
</evidence>
<evidence type="ECO:0000256" key="9">
    <source>
        <dbReference type="ARBA" id="ARBA00022723"/>
    </source>
</evidence>
<organism evidence="18 19">
    <name type="scientific">Gloeothece verrucosa (strain PCC 7822)</name>
    <name type="common">Cyanothece sp. (strain PCC 7822)</name>
    <dbReference type="NCBI Taxonomy" id="497965"/>
    <lineage>
        <taxon>Bacteria</taxon>
        <taxon>Bacillati</taxon>
        <taxon>Cyanobacteriota</taxon>
        <taxon>Cyanophyceae</taxon>
        <taxon>Oscillatoriophycideae</taxon>
        <taxon>Chroococcales</taxon>
        <taxon>Aphanothecaceae</taxon>
        <taxon>Gloeothece</taxon>
        <taxon>Gloeothece verrucosa</taxon>
    </lineage>
</organism>
<evidence type="ECO:0000256" key="10">
    <source>
        <dbReference type="ARBA" id="ARBA00022784"/>
    </source>
</evidence>
<dbReference type="InterPro" id="IPR045169">
    <property type="entry name" value="NO2/SO3_Rdtase_4Fe4S_prot"/>
</dbReference>
<evidence type="ECO:0000256" key="2">
    <source>
        <dbReference type="ARBA" id="ARBA00001966"/>
    </source>
</evidence>
<feature type="domain" description="Nitrite/sulphite reductase 4Fe-4S" evidence="16">
    <location>
        <begin position="166"/>
        <end position="343"/>
    </location>
</feature>
<feature type="domain" description="Nitrite/Sulfite reductase ferredoxin-like" evidence="17">
    <location>
        <begin position="66"/>
        <end position="128"/>
    </location>
</feature>
<dbReference type="GO" id="GO:0009337">
    <property type="term" value="C:sulfite reductase complex (NADPH)"/>
    <property type="evidence" value="ECO:0007669"/>
    <property type="project" value="TreeGrafter"/>
</dbReference>
<keyword evidence="9" id="KW-0479">Metal-binding</keyword>
<dbReference type="Pfam" id="PF01077">
    <property type="entry name" value="NIR_SIR"/>
    <property type="match status" value="2"/>
</dbReference>
<evidence type="ECO:0000256" key="4">
    <source>
        <dbReference type="ARBA" id="ARBA00010429"/>
    </source>
</evidence>
<comment type="cofactor">
    <cofactor evidence="1">
        <name>siroheme</name>
        <dbReference type="ChEBI" id="CHEBI:60052"/>
    </cofactor>
</comment>
<dbReference type="Gene3D" id="3.30.413.10">
    <property type="entry name" value="Sulfite Reductase Hemoprotein, domain 1"/>
    <property type="match status" value="2"/>
</dbReference>
<proteinExistence type="inferred from homology"/>
<evidence type="ECO:0000313" key="18">
    <source>
        <dbReference type="EMBL" id="ADN12208.1"/>
    </source>
</evidence>
<comment type="similarity">
    <text evidence="4">Belongs to the nitrite and sulfite reductase 4Fe-4S domain family.</text>
</comment>
<dbReference type="Pfam" id="PF03460">
    <property type="entry name" value="NIR_SIR_ferr"/>
    <property type="match status" value="2"/>
</dbReference>
<keyword evidence="11" id="KW-0560">Oxidoreductase</keyword>